<reference evidence="2 3" key="1">
    <citation type="submission" date="2017-03" db="EMBL/GenBank/DDBJ databases">
        <authorList>
            <person name="Afonso C.L."/>
            <person name="Miller P.J."/>
            <person name="Scott M.A."/>
            <person name="Spackman E."/>
            <person name="Goraichik I."/>
            <person name="Dimitrov K.M."/>
            <person name="Suarez D.L."/>
            <person name="Swayne D.E."/>
        </authorList>
    </citation>
    <scope>NUCLEOTIDE SEQUENCE [LARGE SCALE GENOMIC DNA]</scope>
    <source>
        <strain evidence="2 3">CECT 7745</strain>
    </source>
</reference>
<dbReference type="Pfam" id="PF09346">
    <property type="entry name" value="SMI1_KNR4"/>
    <property type="match status" value="1"/>
</dbReference>
<accession>A0A1X7BTD7</accession>
<keyword evidence="3" id="KW-1185">Reference proteome</keyword>
<dbReference type="Gene3D" id="3.40.1580.10">
    <property type="entry name" value="SMI1/KNR4-like"/>
    <property type="match status" value="1"/>
</dbReference>
<evidence type="ECO:0000313" key="3">
    <source>
        <dbReference type="Proteomes" id="UP000193224"/>
    </source>
</evidence>
<dbReference type="Proteomes" id="UP000193224">
    <property type="component" value="Unassembled WGS sequence"/>
</dbReference>
<dbReference type="AlphaFoldDB" id="A0A1X7BTD7"/>
<evidence type="ECO:0000313" key="2">
    <source>
        <dbReference type="EMBL" id="SMC12844.1"/>
    </source>
</evidence>
<organism evidence="2 3">
    <name type="scientific">Roseovarius aestuarii</name>
    <dbReference type="NCBI Taxonomy" id="475083"/>
    <lineage>
        <taxon>Bacteria</taxon>
        <taxon>Pseudomonadati</taxon>
        <taxon>Pseudomonadota</taxon>
        <taxon>Alphaproteobacteria</taxon>
        <taxon>Rhodobacterales</taxon>
        <taxon>Roseobacteraceae</taxon>
        <taxon>Roseovarius</taxon>
    </lineage>
</organism>
<feature type="domain" description="Knr4/Smi1-like" evidence="1">
    <location>
        <begin position="4"/>
        <end position="108"/>
    </location>
</feature>
<dbReference type="InterPro" id="IPR018958">
    <property type="entry name" value="Knr4/Smi1-like_dom"/>
</dbReference>
<sequence length="131" mass="14988">MKSRAESRWNVKLPEEIEAIGSIEPSQGVVTEAGPIHLPWPPLSFDEIARTKETAQDWQLNRNYVPIMGDMHDLVCLDYSLSKEPEVVVVSDDRNELARFTSLRHFLDSLTDMADESHCMKIVADKSWLDF</sequence>
<gene>
    <name evidence="2" type="ORF">ROA7745_02676</name>
</gene>
<dbReference type="SUPFAM" id="SSF160631">
    <property type="entry name" value="SMI1/KNR4-like"/>
    <property type="match status" value="1"/>
</dbReference>
<name>A0A1X7BTD7_9RHOB</name>
<dbReference type="RefSeq" id="WP_085800799.1">
    <property type="nucleotide sequence ID" value="NZ_FWXB01000010.1"/>
</dbReference>
<dbReference type="EMBL" id="FWXB01000010">
    <property type="protein sequence ID" value="SMC12844.1"/>
    <property type="molecule type" value="Genomic_DNA"/>
</dbReference>
<protein>
    <recommendedName>
        <fullName evidence="1">Knr4/Smi1-like domain-containing protein</fullName>
    </recommendedName>
</protein>
<evidence type="ECO:0000259" key="1">
    <source>
        <dbReference type="Pfam" id="PF09346"/>
    </source>
</evidence>
<proteinExistence type="predicted"/>
<dbReference type="InterPro" id="IPR037883">
    <property type="entry name" value="Knr4/Smi1-like_sf"/>
</dbReference>